<feature type="region of interest" description="Disordered" evidence="1">
    <location>
        <begin position="270"/>
        <end position="368"/>
    </location>
</feature>
<gene>
    <name evidence="2" type="ORF">TDIB3V08_LOCUS10939</name>
</gene>
<evidence type="ECO:0000256" key="1">
    <source>
        <dbReference type="SAM" id="MobiDB-lite"/>
    </source>
</evidence>
<proteinExistence type="predicted"/>
<dbReference type="EMBL" id="OA573151">
    <property type="protein sequence ID" value="CAD7204782.1"/>
    <property type="molecule type" value="Genomic_DNA"/>
</dbReference>
<dbReference type="AlphaFoldDB" id="A0A7R8VY16"/>
<name>A0A7R8VY16_TIMDO</name>
<sequence>MRRGELNNRNNSIVLMSHNNRKIVKFVYFFVSKIESLGVIGGVHETPDVKLALSYTHFLRRPLSAMPYMKVVMSSVVWGLSSGQLTGPYVVVPTGITLGQRYEYCSRKRVRPSSPILGKIKEVVKPQPRFLVMSRVENDEDLKCVSPFILERVINGAAKSEVSIRKMRDGIIMIQTTTDTQSSNIKAISEIPLSNTTHTPVKVEPHKFLNVCKGVVTCYELDCARKEYASSQAPVFQTSYSQIFSQNVNCFNCNCAVNLAKTPSRPVPLVSARDTRIENVQTKSSPPPVPPSSAPRGTPPSPPRGTKTQAAGDEPLTPTSGLPEVGVSCVTGEAAKASPTGALRKDQRETAEKNNPKKASKVLTKPARKDTTTHIPFISNAGTHVWAPLLVHLGQRPKRRLNSVTASRSFLHKLAVENRSAPAGVLGNGKQTAIVAAHTGGYALESFAVVPPSCRVFIQESSHH</sequence>
<feature type="compositionally biased region" description="Basic and acidic residues" evidence="1">
    <location>
        <begin position="343"/>
        <end position="355"/>
    </location>
</feature>
<evidence type="ECO:0000313" key="2">
    <source>
        <dbReference type="EMBL" id="CAD7204782.1"/>
    </source>
</evidence>
<protein>
    <submittedName>
        <fullName evidence="2">Uncharacterized protein</fullName>
    </submittedName>
</protein>
<accession>A0A7R8VY16</accession>
<reference evidence="2" key="1">
    <citation type="submission" date="2020-11" db="EMBL/GenBank/DDBJ databases">
        <authorList>
            <person name="Tran Van P."/>
        </authorList>
    </citation>
    <scope>NUCLEOTIDE SEQUENCE</scope>
</reference>
<organism evidence="2">
    <name type="scientific">Timema douglasi</name>
    <name type="common">Walking stick</name>
    <dbReference type="NCBI Taxonomy" id="61478"/>
    <lineage>
        <taxon>Eukaryota</taxon>
        <taxon>Metazoa</taxon>
        <taxon>Ecdysozoa</taxon>
        <taxon>Arthropoda</taxon>
        <taxon>Hexapoda</taxon>
        <taxon>Insecta</taxon>
        <taxon>Pterygota</taxon>
        <taxon>Neoptera</taxon>
        <taxon>Polyneoptera</taxon>
        <taxon>Phasmatodea</taxon>
        <taxon>Timematodea</taxon>
        <taxon>Timematoidea</taxon>
        <taxon>Timematidae</taxon>
        <taxon>Timema</taxon>
    </lineage>
</organism>
<feature type="compositionally biased region" description="Pro residues" evidence="1">
    <location>
        <begin position="285"/>
        <end position="303"/>
    </location>
</feature>